<dbReference type="Proteomes" id="UP000325372">
    <property type="component" value="Unassembled WGS sequence"/>
</dbReference>
<evidence type="ECO:0000313" key="3">
    <source>
        <dbReference type="Proteomes" id="UP000325372"/>
    </source>
</evidence>
<dbReference type="InterPro" id="IPR029045">
    <property type="entry name" value="ClpP/crotonase-like_dom_sf"/>
</dbReference>
<dbReference type="PANTHER" id="PTHR11941:SF54">
    <property type="entry name" value="ENOYL-COA HYDRATASE, MITOCHONDRIAL"/>
    <property type="match status" value="1"/>
</dbReference>
<protein>
    <submittedName>
        <fullName evidence="2">Enoyl-CoA hydratase/isomerase family protein</fullName>
    </submittedName>
</protein>
<comment type="caution">
    <text evidence="2">The sequence shown here is derived from an EMBL/GenBank/DDBJ whole genome shotgun (WGS) entry which is preliminary data.</text>
</comment>
<dbReference type="EMBL" id="VYXP01000003">
    <property type="protein sequence ID" value="KAA9132553.1"/>
    <property type="molecule type" value="Genomic_DNA"/>
</dbReference>
<evidence type="ECO:0000256" key="1">
    <source>
        <dbReference type="ARBA" id="ARBA00005254"/>
    </source>
</evidence>
<gene>
    <name evidence="2" type="ORF">F3N42_04855</name>
</gene>
<keyword evidence="2" id="KW-0413">Isomerase</keyword>
<dbReference type="CDD" id="cd06558">
    <property type="entry name" value="crotonase-like"/>
    <property type="match status" value="1"/>
</dbReference>
<dbReference type="AlphaFoldDB" id="A0A5N0TBU8"/>
<keyword evidence="3" id="KW-1185">Reference proteome</keyword>
<evidence type="ECO:0000313" key="2">
    <source>
        <dbReference type="EMBL" id="KAA9132553.1"/>
    </source>
</evidence>
<dbReference type="GO" id="GO:0006635">
    <property type="term" value="P:fatty acid beta-oxidation"/>
    <property type="evidence" value="ECO:0007669"/>
    <property type="project" value="TreeGrafter"/>
</dbReference>
<dbReference type="Gene3D" id="3.90.226.10">
    <property type="entry name" value="2-enoyl-CoA Hydratase, Chain A, domain 1"/>
    <property type="match status" value="1"/>
</dbReference>
<accession>A0A5N0TBU8</accession>
<comment type="similarity">
    <text evidence="1">Belongs to the enoyl-CoA hydratase/isomerase family.</text>
</comment>
<reference evidence="2 3" key="1">
    <citation type="submission" date="2019-09" db="EMBL/GenBank/DDBJ databases">
        <title>Wenzhouxiangella sp. Genome sequencing and assembly.</title>
        <authorList>
            <person name="Zhang R."/>
        </authorList>
    </citation>
    <scope>NUCLEOTIDE SEQUENCE [LARGE SCALE GENOMIC DNA]</scope>
    <source>
        <strain evidence="2 3">W260</strain>
    </source>
</reference>
<dbReference type="RefSeq" id="WP_150863262.1">
    <property type="nucleotide sequence ID" value="NZ_VYXP01000003.1"/>
</dbReference>
<dbReference type="Pfam" id="PF00378">
    <property type="entry name" value="ECH_1"/>
    <property type="match status" value="1"/>
</dbReference>
<dbReference type="InterPro" id="IPR001753">
    <property type="entry name" value="Enoyl-CoA_hydra/iso"/>
</dbReference>
<sequence>MLNVTDHGPVREIRLERPPVNALNPALVDTLQAALEAAGGEADGVVLSGREGLFSAGLDVPALLVLDRSQMGAFWRSFEALLKTIACMPVPTAVAITGHSPAGGAVMSLFADYRVMSRGPFKIGLNETQVGLTLPGFIHDALVRLVGAHRAERLIVAGALVSPEHALSLGLVDDLADSADAAVEAAVEWCRSLMKLPRKTMLTNRGVMRHSLTRLFDQPNDEEEFLAVWFSEETQATLKALVASLGKK</sequence>
<dbReference type="GO" id="GO:0016853">
    <property type="term" value="F:isomerase activity"/>
    <property type="evidence" value="ECO:0007669"/>
    <property type="project" value="UniProtKB-KW"/>
</dbReference>
<name>A0A5N0TBU8_9GAMM</name>
<organism evidence="2 3">
    <name type="scientific">Marinihelvus fidelis</name>
    <dbReference type="NCBI Taxonomy" id="2613842"/>
    <lineage>
        <taxon>Bacteria</taxon>
        <taxon>Pseudomonadati</taxon>
        <taxon>Pseudomonadota</taxon>
        <taxon>Gammaproteobacteria</taxon>
        <taxon>Chromatiales</taxon>
        <taxon>Wenzhouxiangellaceae</taxon>
        <taxon>Marinihelvus</taxon>
    </lineage>
</organism>
<dbReference type="PANTHER" id="PTHR11941">
    <property type="entry name" value="ENOYL-COA HYDRATASE-RELATED"/>
    <property type="match status" value="1"/>
</dbReference>
<dbReference type="SUPFAM" id="SSF52096">
    <property type="entry name" value="ClpP/crotonase"/>
    <property type="match status" value="1"/>
</dbReference>
<proteinExistence type="inferred from homology"/>